<dbReference type="InterPro" id="IPR001046">
    <property type="entry name" value="NRAMP_fam"/>
</dbReference>
<evidence type="ECO:0000256" key="2">
    <source>
        <dbReference type="ARBA" id="ARBA00022448"/>
    </source>
</evidence>
<evidence type="ECO:0000313" key="7">
    <source>
        <dbReference type="EMBL" id="GFP76427.1"/>
    </source>
</evidence>
<feature type="transmembrane region" description="Helical" evidence="6">
    <location>
        <begin position="54"/>
        <end position="73"/>
    </location>
</feature>
<feature type="transmembrane region" description="Helical" evidence="6">
    <location>
        <begin position="372"/>
        <end position="389"/>
    </location>
</feature>
<keyword evidence="8" id="KW-1185">Reference proteome</keyword>
<evidence type="ECO:0000313" key="8">
    <source>
        <dbReference type="Proteomes" id="UP000580568"/>
    </source>
</evidence>
<dbReference type="AlphaFoldDB" id="A0A6V8SGX6"/>
<dbReference type="PANTHER" id="PTHR11706">
    <property type="entry name" value="SOLUTE CARRIER PROTEIN FAMILY 11 MEMBER"/>
    <property type="match status" value="1"/>
</dbReference>
<proteinExistence type="predicted"/>
<dbReference type="GO" id="GO:0005886">
    <property type="term" value="C:plasma membrane"/>
    <property type="evidence" value="ECO:0007669"/>
    <property type="project" value="TreeGrafter"/>
</dbReference>
<evidence type="ECO:0000256" key="6">
    <source>
        <dbReference type="SAM" id="Phobius"/>
    </source>
</evidence>
<feature type="transmembrane region" description="Helical" evidence="6">
    <location>
        <begin position="294"/>
        <end position="318"/>
    </location>
</feature>
<comment type="caution">
    <text evidence="7">The sequence shown here is derived from an EMBL/GenBank/DDBJ whole genome shotgun (WGS) entry which is preliminary data.</text>
</comment>
<dbReference type="Proteomes" id="UP000580568">
    <property type="component" value="Unassembled WGS sequence"/>
</dbReference>
<feature type="transmembrane region" description="Helical" evidence="6">
    <location>
        <begin position="129"/>
        <end position="148"/>
    </location>
</feature>
<feature type="transmembrane region" description="Helical" evidence="6">
    <location>
        <begin position="198"/>
        <end position="218"/>
    </location>
</feature>
<keyword evidence="3 6" id="KW-0812">Transmembrane</keyword>
<evidence type="ECO:0000256" key="3">
    <source>
        <dbReference type="ARBA" id="ARBA00022692"/>
    </source>
</evidence>
<dbReference type="PANTHER" id="PTHR11706:SF33">
    <property type="entry name" value="NATURAL RESISTANCE-ASSOCIATED MACROPHAGE PROTEIN 2"/>
    <property type="match status" value="1"/>
</dbReference>
<keyword evidence="4 6" id="KW-1133">Transmembrane helix</keyword>
<name>A0A6V8SGX6_9CLOT</name>
<dbReference type="GO" id="GO:0005384">
    <property type="term" value="F:manganese ion transmembrane transporter activity"/>
    <property type="evidence" value="ECO:0007669"/>
    <property type="project" value="TreeGrafter"/>
</dbReference>
<sequence length="422" mass="45326">MLNNNSAGSIPINTRVRKKSRLLLFLATVGPGLTVMLADTDAGSIITAAQSGAQWGYKLLLLQLILIPILYFVQELTTRIGITTGRGHGELIKEKFGAKWAWISVVTLFVAAMGALVTEFSGIAGVSELFGISKWVTVPFAALALILISCTGKYKRVERIAIIVGLFEVVFIPAAIFAKPDTSALMHALVGKQPFNNSSYWLLVAANVGAVIMPWMIFYQQGAVVDKGLTKENIKFSRIDTFFGSIVTQIVMGAVLVLTAATIGRTNPNTSLDSVQQIGNALTPFLGSIFGKTFFAIGLTGAALIAAIVVSLATSWAFGEILKVPCSLNCSWKEAPAFYSFYSGGIIISAALVLVGIPLISLTIAVEVMNSLLLPIVLGFLLALGWKVLPKPFALKTWEKVILIFIYILVCSLGLFTVLQLF</sequence>
<evidence type="ECO:0000256" key="4">
    <source>
        <dbReference type="ARBA" id="ARBA00022989"/>
    </source>
</evidence>
<feature type="transmembrane region" description="Helical" evidence="6">
    <location>
        <begin position="100"/>
        <end position="117"/>
    </location>
</feature>
<keyword evidence="2" id="KW-0813">Transport</keyword>
<feature type="transmembrane region" description="Helical" evidence="6">
    <location>
        <begin position="339"/>
        <end position="366"/>
    </location>
</feature>
<comment type="subcellular location">
    <subcellularLocation>
        <location evidence="1">Membrane</location>
        <topology evidence="1">Multi-pass membrane protein</topology>
    </subcellularLocation>
</comment>
<organism evidence="7 8">
    <name type="scientific">Clostridium fungisolvens</name>
    <dbReference type="NCBI Taxonomy" id="1604897"/>
    <lineage>
        <taxon>Bacteria</taxon>
        <taxon>Bacillati</taxon>
        <taxon>Bacillota</taxon>
        <taxon>Clostridia</taxon>
        <taxon>Eubacteriales</taxon>
        <taxon>Clostridiaceae</taxon>
        <taxon>Clostridium</taxon>
    </lineage>
</organism>
<evidence type="ECO:0000256" key="1">
    <source>
        <dbReference type="ARBA" id="ARBA00004141"/>
    </source>
</evidence>
<protein>
    <submittedName>
        <fullName evidence="7">Divalent metal cation transporter MntH</fullName>
    </submittedName>
</protein>
<dbReference type="GO" id="GO:0015086">
    <property type="term" value="F:cadmium ion transmembrane transporter activity"/>
    <property type="evidence" value="ECO:0007669"/>
    <property type="project" value="TreeGrafter"/>
</dbReference>
<feature type="transmembrane region" description="Helical" evidence="6">
    <location>
        <begin position="239"/>
        <end position="263"/>
    </location>
</feature>
<accession>A0A6V8SGX6</accession>
<gene>
    <name evidence="7" type="ORF">bsdtw1_02529</name>
</gene>
<dbReference type="Pfam" id="PF01566">
    <property type="entry name" value="Nramp"/>
    <property type="match status" value="1"/>
</dbReference>
<reference evidence="7 8" key="1">
    <citation type="submission" date="2020-07" db="EMBL/GenBank/DDBJ databases">
        <title>A new beta-1,3-glucan-decomposing anaerobic bacterium isolated from anoxic soil subjected to biological soil disinfestation.</title>
        <authorList>
            <person name="Ueki A."/>
            <person name="Tonouchi A."/>
        </authorList>
    </citation>
    <scope>NUCLEOTIDE SEQUENCE [LARGE SCALE GENOMIC DNA]</scope>
    <source>
        <strain evidence="7 8">TW1</strain>
    </source>
</reference>
<evidence type="ECO:0000256" key="5">
    <source>
        <dbReference type="ARBA" id="ARBA00023136"/>
    </source>
</evidence>
<dbReference type="EMBL" id="BLZR01000001">
    <property type="protein sequence ID" value="GFP76427.1"/>
    <property type="molecule type" value="Genomic_DNA"/>
</dbReference>
<keyword evidence="5 6" id="KW-0472">Membrane</keyword>
<dbReference type="GO" id="GO:0034755">
    <property type="term" value="P:iron ion transmembrane transport"/>
    <property type="evidence" value="ECO:0007669"/>
    <property type="project" value="TreeGrafter"/>
</dbReference>
<dbReference type="RefSeq" id="WP_183277853.1">
    <property type="nucleotide sequence ID" value="NZ_BLZR01000001.1"/>
</dbReference>
<feature type="transmembrane region" description="Helical" evidence="6">
    <location>
        <begin position="401"/>
        <end position="421"/>
    </location>
</feature>
<feature type="transmembrane region" description="Helical" evidence="6">
    <location>
        <begin position="160"/>
        <end position="178"/>
    </location>
</feature>